<keyword evidence="3" id="KW-1185">Reference proteome</keyword>
<evidence type="ECO:0000313" key="2">
    <source>
        <dbReference type="EMBL" id="ADZ90147.1"/>
    </source>
</evidence>
<sequence>MKDQSKPTRDQNADVKEAVSAFMDSELSAEELDALLAKDASQWASSFDQLHSVNHAIHHENSPLVVDTQSFLAGMHDKMAMEEAAAGQSDNVVSMTTSRVSERVEHSTGRRKPTKLFGGVMFGGAIAASVAFAVVLGGNLLLNPNGGSEPSVDQVANTFEADTQIAPIESLKDDSALANNERLQEYLKRHAEQSALTSGQGMMPMARVVSYPTETSEQEK</sequence>
<dbReference type="OrthoDB" id="6104308at2"/>
<proteinExistence type="predicted"/>
<organism evidence="2 3">
    <name type="scientific">Marinomonas mediterranea (strain ATCC 700492 / JCM 21426 / NBRC 103028 / MMB-1)</name>
    <dbReference type="NCBI Taxonomy" id="717774"/>
    <lineage>
        <taxon>Bacteria</taxon>
        <taxon>Pseudomonadati</taxon>
        <taxon>Pseudomonadota</taxon>
        <taxon>Gammaproteobacteria</taxon>
        <taxon>Oceanospirillales</taxon>
        <taxon>Oceanospirillaceae</taxon>
        <taxon>Marinomonas</taxon>
    </lineage>
</organism>
<accession>F2K394</accession>
<dbReference type="KEGG" id="mme:Marme_0872"/>
<dbReference type="STRING" id="717774.Marme_0872"/>
<dbReference type="Proteomes" id="UP000001062">
    <property type="component" value="Chromosome"/>
</dbReference>
<keyword evidence="1" id="KW-0812">Transmembrane</keyword>
<feature type="transmembrane region" description="Helical" evidence="1">
    <location>
        <begin position="116"/>
        <end position="142"/>
    </location>
</feature>
<dbReference type="EMBL" id="CP002583">
    <property type="protein sequence ID" value="ADZ90147.1"/>
    <property type="molecule type" value="Genomic_DNA"/>
</dbReference>
<gene>
    <name evidence="2" type="ordered locus">Marme_0872</name>
</gene>
<reference evidence="2 3" key="1">
    <citation type="journal article" date="2012" name="Stand. Genomic Sci.">
        <title>Complete genome sequence of the melanogenic marine bacterium Marinomonas mediterranea type strain (MMB-1(T)).</title>
        <authorList>
            <person name="Lucas-Elio P."/>
            <person name="Goodwin L."/>
            <person name="Woyke T."/>
            <person name="Pitluck S."/>
            <person name="Nolan M."/>
            <person name="Kyrpides N.C."/>
            <person name="Detter J.C."/>
            <person name="Copeland A."/>
            <person name="Teshima H."/>
            <person name="Bruce D."/>
            <person name="Detter C."/>
            <person name="Tapia R."/>
            <person name="Han S."/>
            <person name="Land M.L."/>
            <person name="Ivanova N."/>
            <person name="Mikhailova N."/>
            <person name="Johnston A.W."/>
            <person name="Sanchez-Amat A."/>
        </authorList>
    </citation>
    <scope>NUCLEOTIDE SEQUENCE [LARGE SCALE GENOMIC DNA]</scope>
    <source>
        <strain evidence="3">ATCC 700492 / JCM 21426 / NBRC 103028 / MMB-1</strain>
    </source>
</reference>
<dbReference type="PATRIC" id="fig|717774.3.peg.913"/>
<keyword evidence="1" id="KW-0472">Membrane</keyword>
<evidence type="ECO:0000256" key="1">
    <source>
        <dbReference type="SAM" id="Phobius"/>
    </source>
</evidence>
<protein>
    <recommendedName>
        <fullName evidence="4">Anti sigma-E protein RseA family protein</fullName>
    </recommendedName>
</protein>
<keyword evidence="1" id="KW-1133">Transmembrane helix</keyword>
<dbReference type="HOGENOM" id="CLU_1376737_0_0_6"/>
<dbReference type="AlphaFoldDB" id="F2K394"/>
<evidence type="ECO:0000313" key="3">
    <source>
        <dbReference type="Proteomes" id="UP000001062"/>
    </source>
</evidence>
<dbReference type="RefSeq" id="WP_013660052.1">
    <property type="nucleotide sequence ID" value="NC_015276.1"/>
</dbReference>
<evidence type="ECO:0008006" key="4">
    <source>
        <dbReference type="Google" id="ProtNLM"/>
    </source>
</evidence>
<name>F2K394_MARM1</name>